<dbReference type="SUPFAM" id="SSF51197">
    <property type="entry name" value="Clavaminate synthase-like"/>
    <property type="match status" value="1"/>
</dbReference>
<feature type="compositionally biased region" description="Polar residues" evidence="2">
    <location>
        <begin position="605"/>
        <end position="616"/>
    </location>
</feature>
<evidence type="ECO:0000256" key="1">
    <source>
        <dbReference type="PROSITE-ProRule" id="PRU00042"/>
    </source>
</evidence>
<dbReference type="PANTHER" id="PTHR10694:SF7">
    <property type="entry name" value="[HISTONE H3]-TRIMETHYL-L-LYSINE(9) DEMETHYLASE"/>
    <property type="match status" value="1"/>
</dbReference>
<feature type="compositionally biased region" description="Low complexity" evidence="2">
    <location>
        <begin position="594"/>
        <end position="604"/>
    </location>
</feature>
<keyword evidence="1" id="KW-0862">Zinc</keyword>
<keyword evidence="7" id="KW-1185">Reference proteome</keyword>
<feature type="compositionally biased region" description="Low complexity" evidence="2">
    <location>
        <begin position="452"/>
        <end position="462"/>
    </location>
</feature>
<feature type="domain" description="JmjN" evidence="4">
    <location>
        <begin position="7"/>
        <end position="48"/>
    </location>
</feature>
<keyword evidence="1" id="KW-0863">Zinc-finger</keyword>
<dbReference type="InterPro" id="IPR036236">
    <property type="entry name" value="Znf_C2H2_sf"/>
</dbReference>
<feature type="domain" description="C2H2-type" evidence="3">
    <location>
        <begin position="908"/>
        <end position="936"/>
    </location>
</feature>
<evidence type="ECO:0000259" key="4">
    <source>
        <dbReference type="PROSITE" id="PS51183"/>
    </source>
</evidence>
<dbReference type="PROSITE" id="PS51184">
    <property type="entry name" value="JMJC"/>
    <property type="match status" value="1"/>
</dbReference>
<feature type="region of interest" description="Disordered" evidence="2">
    <location>
        <begin position="450"/>
        <end position="480"/>
    </location>
</feature>
<feature type="domain" description="JmjC" evidence="5">
    <location>
        <begin position="192"/>
        <end position="354"/>
    </location>
</feature>
<organism evidence="6 7">
    <name type="scientific">Nakaseomyces bracarensis</name>
    <dbReference type="NCBI Taxonomy" id="273131"/>
    <lineage>
        <taxon>Eukaryota</taxon>
        <taxon>Fungi</taxon>
        <taxon>Dikarya</taxon>
        <taxon>Ascomycota</taxon>
        <taxon>Saccharomycotina</taxon>
        <taxon>Saccharomycetes</taxon>
        <taxon>Saccharomycetales</taxon>
        <taxon>Saccharomycetaceae</taxon>
        <taxon>Nakaseomyces</taxon>
    </lineage>
</organism>
<protein>
    <submittedName>
        <fullName evidence="6">Transcriptional activator/repressor GIS1</fullName>
    </submittedName>
</protein>
<proteinExistence type="predicted"/>
<dbReference type="Proteomes" id="UP001623330">
    <property type="component" value="Unassembled WGS sequence"/>
</dbReference>
<feature type="compositionally biased region" description="Basic and acidic residues" evidence="2">
    <location>
        <begin position="470"/>
        <end position="480"/>
    </location>
</feature>
<dbReference type="SMART" id="SM00545">
    <property type="entry name" value="JmjN"/>
    <property type="match status" value="1"/>
</dbReference>
<feature type="region of interest" description="Disordered" evidence="2">
    <location>
        <begin position="965"/>
        <end position="984"/>
    </location>
</feature>
<dbReference type="Pfam" id="PF02373">
    <property type="entry name" value="JmjC"/>
    <property type="match status" value="1"/>
</dbReference>
<evidence type="ECO:0000313" key="7">
    <source>
        <dbReference type="Proteomes" id="UP001623330"/>
    </source>
</evidence>
<dbReference type="InterPro" id="IPR003349">
    <property type="entry name" value="JmjN"/>
</dbReference>
<feature type="region of interest" description="Disordered" evidence="2">
    <location>
        <begin position="497"/>
        <end position="524"/>
    </location>
</feature>
<dbReference type="Gene3D" id="3.30.160.60">
    <property type="entry name" value="Classic Zinc Finger"/>
    <property type="match status" value="2"/>
</dbReference>
<keyword evidence="1" id="KW-0479">Metal-binding</keyword>
<dbReference type="Gene3D" id="2.60.120.650">
    <property type="entry name" value="Cupin"/>
    <property type="match status" value="1"/>
</dbReference>
<feature type="domain" description="C2H2-type" evidence="3">
    <location>
        <begin position="937"/>
        <end position="964"/>
    </location>
</feature>
<dbReference type="InterPro" id="IPR003347">
    <property type="entry name" value="JmjC_dom"/>
</dbReference>
<sequence>MEVIDGVPVFRPSWEEFKDFMGFMERIRPYGMESGIVKVIPPKEWVDRVGEPPVELLSGVRIKNPIQQHVTGSKGVFMISNVEKNKTYNMIQWKDLSYDYRVPDDPSSLKSSDVSVGVMQQRRRSSSNIKLKNCESSFTASDFEKFLSEYNVDNMEQYEDPERLKFLESYYWKTLNFTTPLYGADTPGSIFPEELDVWNVSKLPNLLDYMDENIPGVNQSYLYAGLWKASFTWHLEDQDLYSINYIHFGAPKQWYSIPQSDQEKFYEFMKEKFPTEASNCKEFLRHKMFTISPKVLKDNGIKCNKIVHHQHEFMITYPFGYHAGFNYGYNLAESVNFALEDWLEIGKKSKKCECVNDSVNVNVDKLSRNYNEYKLKRETDDPQVNQPHPKRQQTMEFSLKKANNEIKTLDGNEDKDNEDIAPNGMNTSNDQIKEENNALRFPEATNLRRHFTSNNSNTFGNNDIYPPPEMKSEENSNKKELPNSYALKKLRGFDDLISNRSQQGSPKMESSLKNDPFFARDSPLRLNSPSAGNYFNQSIHRVSSPILSKMIDLSNIVEPTLDDPSLRFKKKNNNASQLIGNSNINSPLLQNIQDQQIQQQQQQQRASQNGTPLSNLSLGPLPIMGLRSNAGSNPILLDNNDDNMLALSLTSMANSRPSSPRLQHMNFSNDNLAKYKSGNNDISNPASNFVSSGNNGQSGMSVVSPKPVSYFGNQFDKSLNNGSSPVPLSPGGANMPFIKRLKSPNIVTLNISREGSKSPVFLQNENRTPLGLSYPVPTEKQLSNLNPINNNNNYQFSSPQASDKTSINTGNNMGSMIDMGLPAFQNSSQSNSKQMNSAHFEASSLMSLAAVANKDQELINSMSQDSYDKVTPERNSPRSVRSRPRTDEPLTPKFEKGEVIQSETGKIYVCQECKRQFSSGHHLTRHKKSVHSGEKPHSCPKCGKRFKRKDHVLQHLNKKIPCTPTAGSATTTTEISGEGTSYIE</sequence>
<name>A0ABR4NXL1_9SACH</name>
<dbReference type="PANTHER" id="PTHR10694">
    <property type="entry name" value="LYSINE-SPECIFIC DEMETHYLASE"/>
    <property type="match status" value="1"/>
</dbReference>
<comment type="caution">
    <text evidence="6">The sequence shown here is derived from an EMBL/GenBank/DDBJ whole genome shotgun (WGS) entry which is preliminary data.</text>
</comment>
<dbReference type="Pfam" id="PF00096">
    <property type="entry name" value="zf-C2H2"/>
    <property type="match status" value="1"/>
</dbReference>
<dbReference type="PROSITE" id="PS51183">
    <property type="entry name" value="JMJN"/>
    <property type="match status" value="1"/>
</dbReference>
<dbReference type="PROSITE" id="PS00028">
    <property type="entry name" value="ZINC_FINGER_C2H2_1"/>
    <property type="match status" value="1"/>
</dbReference>
<dbReference type="SUPFAM" id="SSF57667">
    <property type="entry name" value="beta-beta-alpha zinc fingers"/>
    <property type="match status" value="1"/>
</dbReference>
<evidence type="ECO:0000256" key="2">
    <source>
        <dbReference type="SAM" id="MobiDB-lite"/>
    </source>
</evidence>
<evidence type="ECO:0000259" key="3">
    <source>
        <dbReference type="PROSITE" id="PS50157"/>
    </source>
</evidence>
<evidence type="ECO:0000313" key="6">
    <source>
        <dbReference type="EMBL" id="KAL3233498.1"/>
    </source>
</evidence>
<accession>A0ABR4NXL1</accession>
<dbReference type="SMART" id="SM00355">
    <property type="entry name" value="ZnF_C2H2"/>
    <property type="match status" value="2"/>
</dbReference>
<feature type="compositionally biased region" description="Basic and acidic residues" evidence="2">
    <location>
        <begin position="866"/>
        <end position="876"/>
    </location>
</feature>
<feature type="region of interest" description="Disordered" evidence="2">
    <location>
        <begin position="863"/>
        <end position="891"/>
    </location>
</feature>
<feature type="region of interest" description="Disordered" evidence="2">
    <location>
        <begin position="409"/>
        <end position="430"/>
    </location>
</feature>
<dbReference type="Pfam" id="PF02375">
    <property type="entry name" value="JmjN"/>
    <property type="match status" value="1"/>
</dbReference>
<reference evidence="6 7" key="1">
    <citation type="submission" date="2024-05" db="EMBL/GenBank/DDBJ databases">
        <title>Long read based assembly of the Candida bracarensis genome reveals expanded adhesin content.</title>
        <authorList>
            <person name="Marcet-Houben M."/>
            <person name="Ksiezopolska E."/>
            <person name="Gabaldon T."/>
        </authorList>
    </citation>
    <scope>NUCLEOTIDE SEQUENCE [LARGE SCALE GENOMIC DNA]</scope>
    <source>
        <strain evidence="6 7">CBM6</strain>
    </source>
</reference>
<evidence type="ECO:0000259" key="5">
    <source>
        <dbReference type="PROSITE" id="PS51184"/>
    </source>
</evidence>
<dbReference type="EMBL" id="JBEVYD010000004">
    <property type="protein sequence ID" value="KAL3233498.1"/>
    <property type="molecule type" value="Genomic_DNA"/>
</dbReference>
<dbReference type="SMART" id="SM00558">
    <property type="entry name" value="JmjC"/>
    <property type="match status" value="1"/>
</dbReference>
<dbReference type="InterPro" id="IPR013087">
    <property type="entry name" value="Znf_C2H2_type"/>
</dbReference>
<gene>
    <name evidence="6" type="ORF">RNJ44_03538</name>
</gene>
<dbReference type="PROSITE" id="PS50157">
    <property type="entry name" value="ZINC_FINGER_C2H2_2"/>
    <property type="match status" value="2"/>
</dbReference>
<feature type="region of interest" description="Disordered" evidence="2">
    <location>
        <begin position="594"/>
        <end position="616"/>
    </location>
</feature>